<feature type="transmembrane region" description="Helical" evidence="6">
    <location>
        <begin position="641"/>
        <end position="663"/>
    </location>
</feature>
<feature type="transmembrane region" description="Helical" evidence="6">
    <location>
        <begin position="297"/>
        <end position="319"/>
    </location>
</feature>
<keyword evidence="4 6" id="KW-1133">Transmembrane helix</keyword>
<reference evidence="8 9" key="1">
    <citation type="journal article" date="2016" name="Int. J. Syst. Evol. Microbiol.">
        <title>Descriptions of Anaerotaenia torta gen. nov., sp. nov. and Anaerocolumna cellulosilytica gen. nov., sp. nov. isolated from a methanogenic reactor of cattle waste.</title>
        <authorList>
            <person name="Uek A."/>
            <person name="Ohtaki Y."/>
            <person name="Kaku N."/>
            <person name="Ueki K."/>
        </authorList>
    </citation>
    <scope>NUCLEOTIDE SEQUENCE [LARGE SCALE GENOMIC DNA]</scope>
    <source>
        <strain evidence="8 9">SN021</strain>
    </source>
</reference>
<dbReference type="PANTHER" id="PTHR46795:SF3">
    <property type="entry name" value="ABC TRANSPORTER PERMEASE"/>
    <property type="match status" value="1"/>
</dbReference>
<dbReference type="Proteomes" id="UP000515561">
    <property type="component" value="Chromosome"/>
</dbReference>
<comment type="subcellular location">
    <subcellularLocation>
        <location evidence="1">Cell membrane</location>
        <topology evidence="1">Multi-pass membrane protein</topology>
    </subcellularLocation>
</comment>
<dbReference type="InterPro" id="IPR003838">
    <property type="entry name" value="ABC3_permease_C"/>
</dbReference>
<dbReference type="PANTHER" id="PTHR46795">
    <property type="entry name" value="ABC TRANSPORTER PERMEASE-RELATED-RELATED"/>
    <property type="match status" value="1"/>
</dbReference>
<evidence type="ECO:0000256" key="6">
    <source>
        <dbReference type="SAM" id="Phobius"/>
    </source>
</evidence>
<evidence type="ECO:0000313" key="9">
    <source>
        <dbReference type="Proteomes" id="UP000515561"/>
    </source>
</evidence>
<evidence type="ECO:0000256" key="1">
    <source>
        <dbReference type="ARBA" id="ARBA00004651"/>
    </source>
</evidence>
<feature type="transmembrane region" description="Helical" evidence="6">
    <location>
        <begin position="170"/>
        <end position="192"/>
    </location>
</feature>
<proteinExistence type="predicted"/>
<evidence type="ECO:0000313" key="8">
    <source>
        <dbReference type="EMBL" id="BCJ96525.1"/>
    </source>
</evidence>
<feature type="transmembrane region" description="Helical" evidence="6">
    <location>
        <begin position="239"/>
        <end position="264"/>
    </location>
</feature>
<keyword evidence="2" id="KW-1003">Cell membrane</keyword>
<feature type="transmembrane region" description="Helical" evidence="6">
    <location>
        <begin position="541"/>
        <end position="564"/>
    </location>
</feature>
<feature type="transmembrane region" description="Helical" evidence="6">
    <location>
        <begin position="136"/>
        <end position="155"/>
    </location>
</feature>
<sequence length="671" mass="76365">MLLFLIKYVNNYMIGRKQKEFAIQTVMGMERKTTAALFFAETMLMGFAALGLGIVLGTFCSQFITAMLLSAYGQPFQLTWTLYPDTVFLTVLFFTLSYAFIGLLNVRTIQKIKVIDMLYADKTNEPDFKKSKWMPVIALLFGILSVIMLMSGISYKRHYFDARLPFPVHLMFWSNILLPGLCLAGLTLWILLRRKLKFSKLVIFLSVMALAFLISSASVPVMRMKYFLTLPAEANNTYMLFLLASLIFIVCSIFYLTSGVITAWKEKSNYHKYKEENLFFFGQILSKLKTTTKTMTLICLTLALSIGMFLMEPALSGWVSGYLESRSAFDVQISSTYRRAYDVKELPDTDYGFVTAYLAEHEIQIEDECTFSMYLPKAEEFHQRVKWEFPILAISLSDYNHLLIMRGIAPIELKDYQFALQWRSLSSEDERNEVVESHSVLETDAGHLTIDSEQSYEAPLGEAIYNAYTDVIYVFPDTVCEQLMAVDRIRFINTAEPIPYDAAIGLQKEFEQQFPEQIDEGISFSLRTRTEQVNSTTAGNFILQASMTYGAIVLLIICFTILALQQLLDATHYPYRFGVLRKLGVEETHINRLVLKQLGVWFGLPISVAVIVASVFGGYFFNTISSQISAYIGIKALTLQIVSIAAILLLLLACYFISTRILFNRAIRKEG</sequence>
<feature type="domain" description="ABC3 transporter permease C-terminal" evidence="7">
    <location>
        <begin position="4"/>
        <end position="112"/>
    </location>
</feature>
<evidence type="ECO:0000259" key="7">
    <source>
        <dbReference type="Pfam" id="PF02687"/>
    </source>
</evidence>
<evidence type="ECO:0000256" key="2">
    <source>
        <dbReference type="ARBA" id="ARBA00022475"/>
    </source>
</evidence>
<dbReference type="EMBL" id="AP023367">
    <property type="protein sequence ID" value="BCJ96525.1"/>
    <property type="molecule type" value="Genomic_DNA"/>
</dbReference>
<dbReference type="Pfam" id="PF02687">
    <property type="entry name" value="FtsX"/>
    <property type="match status" value="2"/>
</dbReference>
<dbReference type="KEGG" id="acel:acsn021_40940"/>
<feature type="transmembrane region" description="Helical" evidence="6">
    <location>
        <begin position="598"/>
        <end position="621"/>
    </location>
</feature>
<feature type="transmembrane region" description="Helical" evidence="6">
    <location>
        <begin position="201"/>
        <end position="219"/>
    </location>
</feature>
<evidence type="ECO:0000256" key="5">
    <source>
        <dbReference type="ARBA" id="ARBA00023136"/>
    </source>
</evidence>
<evidence type="ECO:0000256" key="4">
    <source>
        <dbReference type="ARBA" id="ARBA00022989"/>
    </source>
</evidence>
<dbReference type="AlphaFoldDB" id="A0A6S6RBZ1"/>
<feature type="transmembrane region" description="Helical" evidence="6">
    <location>
        <begin position="86"/>
        <end position="106"/>
    </location>
</feature>
<dbReference type="GO" id="GO:0005886">
    <property type="term" value="C:plasma membrane"/>
    <property type="evidence" value="ECO:0007669"/>
    <property type="project" value="UniProtKB-SubCell"/>
</dbReference>
<evidence type="ECO:0000256" key="3">
    <source>
        <dbReference type="ARBA" id="ARBA00022692"/>
    </source>
</evidence>
<gene>
    <name evidence="8" type="ORF">acsn021_40940</name>
</gene>
<organism evidence="8 9">
    <name type="scientific">Anaerocolumna cellulosilytica</name>
    <dbReference type="NCBI Taxonomy" id="433286"/>
    <lineage>
        <taxon>Bacteria</taxon>
        <taxon>Bacillati</taxon>
        <taxon>Bacillota</taxon>
        <taxon>Clostridia</taxon>
        <taxon>Lachnospirales</taxon>
        <taxon>Lachnospiraceae</taxon>
        <taxon>Anaerocolumna</taxon>
    </lineage>
</organism>
<keyword evidence="5 6" id="KW-0472">Membrane</keyword>
<accession>A0A6S6RBZ1</accession>
<dbReference type="InterPro" id="IPR052536">
    <property type="entry name" value="ABC-4_Integral_Memb_Prot"/>
</dbReference>
<keyword evidence="9" id="KW-1185">Reference proteome</keyword>
<name>A0A6S6RBZ1_9FIRM</name>
<feature type="transmembrane region" description="Helical" evidence="6">
    <location>
        <begin position="37"/>
        <end position="66"/>
    </location>
</feature>
<keyword evidence="3 6" id="KW-0812">Transmembrane</keyword>
<feature type="domain" description="ABC3 transporter permease C-terminal" evidence="7">
    <location>
        <begin position="551"/>
        <end position="669"/>
    </location>
</feature>
<protein>
    <recommendedName>
        <fullName evidence="7">ABC3 transporter permease C-terminal domain-containing protein</fullName>
    </recommendedName>
</protein>